<feature type="compositionally biased region" description="Basic and acidic residues" evidence="1">
    <location>
        <begin position="148"/>
        <end position="163"/>
    </location>
</feature>
<dbReference type="AlphaFoldDB" id="A0A9X1SZA2"/>
<sequence>MRLSLIPLFFLLLPMAEIATFIVVGREIGVGATLGLILLSAVVGALLLRAQGLGVLRKLQSASRTGENPGRQIVHGAMIVIAAFLLILPGFLTDIFGILLFIPAVREAVWQFLRKRITVVTRTSSTRPDPAGARPRAIPGVIDLDDAEFTRDPDRSDPNDRLR</sequence>
<evidence type="ECO:0000256" key="2">
    <source>
        <dbReference type="SAM" id="Phobius"/>
    </source>
</evidence>
<dbReference type="Proteomes" id="UP001139089">
    <property type="component" value="Unassembled WGS sequence"/>
</dbReference>
<feature type="transmembrane region" description="Helical" evidence="2">
    <location>
        <begin position="28"/>
        <end position="48"/>
    </location>
</feature>
<keyword evidence="4" id="KW-1185">Reference proteome</keyword>
<gene>
    <name evidence="3" type="primary">fxsA</name>
    <name evidence="3" type="ORF">LRX75_03795</name>
</gene>
<dbReference type="PANTHER" id="PTHR35335:SF1">
    <property type="entry name" value="UPF0716 PROTEIN FXSA"/>
    <property type="match status" value="1"/>
</dbReference>
<name>A0A9X1SZA2_9HYPH</name>
<organism evidence="3 4">
    <name type="scientific">Rhizobium quercicola</name>
    <dbReference type="NCBI Taxonomy" id="2901226"/>
    <lineage>
        <taxon>Bacteria</taxon>
        <taxon>Pseudomonadati</taxon>
        <taxon>Pseudomonadota</taxon>
        <taxon>Alphaproteobacteria</taxon>
        <taxon>Hyphomicrobiales</taxon>
        <taxon>Rhizobiaceae</taxon>
        <taxon>Rhizobium/Agrobacterium group</taxon>
        <taxon>Rhizobium</taxon>
    </lineage>
</organism>
<comment type="caution">
    <text evidence="3">The sequence shown here is derived from an EMBL/GenBank/DDBJ whole genome shotgun (WGS) entry which is preliminary data.</text>
</comment>
<dbReference type="GO" id="GO:0016020">
    <property type="term" value="C:membrane"/>
    <property type="evidence" value="ECO:0007669"/>
    <property type="project" value="InterPro"/>
</dbReference>
<evidence type="ECO:0000256" key="1">
    <source>
        <dbReference type="SAM" id="MobiDB-lite"/>
    </source>
</evidence>
<dbReference type="NCBIfam" id="NF008528">
    <property type="entry name" value="PRK11463.1-2"/>
    <property type="match status" value="1"/>
</dbReference>
<accession>A0A9X1SZA2</accession>
<dbReference type="RefSeq" id="WP_231812076.1">
    <property type="nucleotide sequence ID" value="NZ_JAJOZR010000002.1"/>
</dbReference>
<protein>
    <submittedName>
        <fullName evidence="3">Membrane protein FxsA</fullName>
    </submittedName>
</protein>
<keyword evidence="2" id="KW-0472">Membrane</keyword>
<evidence type="ECO:0000313" key="3">
    <source>
        <dbReference type="EMBL" id="MCD7108162.1"/>
    </source>
</evidence>
<dbReference type="InterPro" id="IPR007313">
    <property type="entry name" value="FxsA"/>
</dbReference>
<keyword evidence="2" id="KW-1133">Transmembrane helix</keyword>
<feature type="region of interest" description="Disordered" evidence="1">
    <location>
        <begin position="124"/>
        <end position="163"/>
    </location>
</feature>
<dbReference type="EMBL" id="JAJOZR010000002">
    <property type="protein sequence ID" value="MCD7108162.1"/>
    <property type="molecule type" value="Genomic_DNA"/>
</dbReference>
<keyword evidence="2" id="KW-0812">Transmembrane</keyword>
<dbReference type="PANTHER" id="PTHR35335">
    <property type="entry name" value="UPF0716 PROTEIN FXSA"/>
    <property type="match status" value="1"/>
</dbReference>
<dbReference type="Pfam" id="PF04186">
    <property type="entry name" value="FxsA"/>
    <property type="match status" value="1"/>
</dbReference>
<proteinExistence type="predicted"/>
<evidence type="ECO:0000313" key="4">
    <source>
        <dbReference type="Proteomes" id="UP001139089"/>
    </source>
</evidence>
<reference evidence="3" key="1">
    <citation type="submission" date="2021-12" db="EMBL/GenBank/DDBJ databases">
        <authorList>
            <person name="Li Y."/>
        </authorList>
    </citation>
    <scope>NUCLEOTIDE SEQUENCE</scope>
    <source>
        <strain evidence="3">DKSPLA3</strain>
    </source>
</reference>